<comment type="caution">
    <text evidence="1">The sequence shown here is derived from an EMBL/GenBank/DDBJ whole genome shotgun (WGS) entry which is preliminary data.</text>
</comment>
<protein>
    <submittedName>
        <fullName evidence="1">Mutator-like transposase</fullName>
    </submittedName>
</protein>
<proteinExistence type="predicted"/>
<dbReference type="OrthoDB" id="1275979at2759"/>
<gene>
    <name evidence="1" type="ORF">STAS_02046</name>
</gene>
<accession>A0A5A7P0T8</accession>
<dbReference type="AlphaFoldDB" id="A0A5A7P0T8"/>
<name>A0A5A7P0T8_STRAF</name>
<dbReference type="EMBL" id="BKCP01001113">
    <property type="protein sequence ID" value="GER26396.1"/>
    <property type="molecule type" value="Genomic_DNA"/>
</dbReference>
<dbReference type="Proteomes" id="UP000325081">
    <property type="component" value="Unassembled WGS sequence"/>
</dbReference>
<evidence type="ECO:0000313" key="1">
    <source>
        <dbReference type="EMBL" id="GER26396.1"/>
    </source>
</evidence>
<organism evidence="1 2">
    <name type="scientific">Striga asiatica</name>
    <name type="common">Asiatic witchweed</name>
    <name type="synonym">Buchnera asiatica</name>
    <dbReference type="NCBI Taxonomy" id="4170"/>
    <lineage>
        <taxon>Eukaryota</taxon>
        <taxon>Viridiplantae</taxon>
        <taxon>Streptophyta</taxon>
        <taxon>Embryophyta</taxon>
        <taxon>Tracheophyta</taxon>
        <taxon>Spermatophyta</taxon>
        <taxon>Magnoliopsida</taxon>
        <taxon>eudicotyledons</taxon>
        <taxon>Gunneridae</taxon>
        <taxon>Pentapetalae</taxon>
        <taxon>asterids</taxon>
        <taxon>lamiids</taxon>
        <taxon>Lamiales</taxon>
        <taxon>Orobanchaceae</taxon>
        <taxon>Buchnereae</taxon>
        <taxon>Striga</taxon>
    </lineage>
</organism>
<reference evidence="2" key="1">
    <citation type="journal article" date="2019" name="Curr. Biol.">
        <title>Genome Sequence of Striga asiatica Provides Insight into the Evolution of Plant Parasitism.</title>
        <authorList>
            <person name="Yoshida S."/>
            <person name="Kim S."/>
            <person name="Wafula E.K."/>
            <person name="Tanskanen J."/>
            <person name="Kim Y.M."/>
            <person name="Honaas L."/>
            <person name="Yang Z."/>
            <person name="Spallek T."/>
            <person name="Conn C.E."/>
            <person name="Ichihashi Y."/>
            <person name="Cheong K."/>
            <person name="Cui S."/>
            <person name="Der J.P."/>
            <person name="Gundlach H."/>
            <person name="Jiao Y."/>
            <person name="Hori C."/>
            <person name="Ishida J.K."/>
            <person name="Kasahara H."/>
            <person name="Kiba T."/>
            <person name="Kim M.S."/>
            <person name="Koo N."/>
            <person name="Laohavisit A."/>
            <person name="Lee Y.H."/>
            <person name="Lumba S."/>
            <person name="McCourt P."/>
            <person name="Mortimer J.C."/>
            <person name="Mutuku J.M."/>
            <person name="Nomura T."/>
            <person name="Sasaki-Sekimoto Y."/>
            <person name="Seto Y."/>
            <person name="Wang Y."/>
            <person name="Wakatake T."/>
            <person name="Sakakibara H."/>
            <person name="Demura T."/>
            <person name="Yamaguchi S."/>
            <person name="Yoneyama K."/>
            <person name="Manabe R.I."/>
            <person name="Nelson D.C."/>
            <person name="Schulman A.H."/>
            <person name="Timko M.P."/>
            <person name="dePamphilis C.W."/>
            <person name="Choi D."/>
            <person name="Shirasu K."/>
        </authorList>
    </citation>
    <scope>NUCLEOTIDE SEQUENCE [LARGE SCALE GENOMIC DNA]</scope>
    <source>
        <strain evidence="2">cv. UVA1</strain>
    </source>
</reference>
<keyword evidence="2" id="KW-1185">Reference proteome</keyword>
<sequence>MPCTERNEARQIMVQPIPMIEYNVFQKVFLEVAHCCCAYYLSRNIISRYKVNLEAVKGAFFEAAYAYTLDDFNHHMKNMCKANKEAVVYLTKIGFEKWSRIHCKSNRFLVVTSNPAESINSALKVARDLPITVLLDSVRVMQ</sequence>
<evidence type="ECO:0000313" key="2">
    <source>
        <dbReference type="Proteomes" id="UP000325081"/>
    </source>
</evidence>